<protein>
    <recommendedName>
        <fullName evidence="16">Tyrosine-protein phosphatase non-receptor type 20</fullName>
        <ecNumber evidence="3">3.1.3.48</ecNumber>
    </recommendedName>
</protein>
<evidence type="ECO:0000256" key="5">
    <source>
        <dbReference type="ARBA" id="ARBA00022553"/>
    </source>
</evidence>
<dbReference type="InterPro" id="IPR050348">
    <property type="entry name" value="Protein-Tyr_Phosphatase"/>
</dbReference>
<keyword evidence="12 17" id="KW-0472">Membrane</keyword>
<keyword evidence="7" id="KW-0732">Signal</keyword>
<evidence type="ECO:0000256" key="8">
    <source>
        <dbReference type="ARBA" id="ARBA00022737"/>
    </source>
</evidence>
<reference evidence="20" key="2">
    <citation type="submission" date="2025-08" db="UniProtKB">
        <authorList>
            <consortium name="Ensembl"/>
        </authorList>
    </citation>
    <scope>IDENTIFICATION</scope>
</reference>
<evidence type="ECO:0000259" key="18">
    <source>
        <dbReference type="PROSITE" id="PS50055"/>
    </source>
</evidence>
<dbReference type="AlphaFoldDB" id="A0AAY4DJQ9"/>
<comment type="catalytic activity">
    <reaction evidence="14">
        <text>O-phospho-L-tyrosyl-[protein] + H2O = L-tyrosyl-[protein] + phosphate</text>
        <dbReference type="Rhea" id="RHEA:10684"/>
        <dbReference type="Rhea" id="RHEA-COMP:10136"/>
        <dbReference type="Rhea" id="RHEA-COMP:20101"/>
        <dbReference type="ChEBI" id="CHEBI:15377"/>
        <dbReference type="ChEBI" id="CHEBI:43474"/>
        <dbReference type="ChEBI" id="CHEBI:46858"/>
        <dbReference type="ChEBI" id="CHEBI:61978"/>
        <dbReference type="EC" id="3.1.3.48"/>
    </reaction>
</comment>
<keyword evidence="6 17" id="KW-0812">Transmembrane</keyword>
<dbReference type="Pfam" id="PF00102">
    <property type="entry name" value="Y_phosphatase"/>
    <property type="match status" value="2"/>
</dbReference>
<feature type="domain" description="Tyrosine-protein phosphatase" evidence="18">
    <location>
        <begin position="118"/>
        <end position="376"/>
    </location>
</feature>
<sequence length="685" mass="78941">MLLLLTTTDVSNSSIHTNHSTESPTLQNGHLPSTVLILTLFILTLLFLCAYLLRFQVQQKHLVSTLQHKAPQGLLEDQDQTVVLLPRSLSPSQRFLPIPCSSLEEEYRRRAADESKLFREEYNSLPCVLSCCGAFEASREENRDKNRYPNILPNDHSRVRLSPVDGIPCSDYINASYIHGYKESNKFIAAQGPIPETVCDFWRMVWEQRSATIVMLTNLRERNEEKCCQYWPNQGSCRYGRVCVTLQQASVLVDYTIRKLSLQSGGDGCRETRMVTQMHFTGWPDFGVPFSPISTLRFLKRVRNSNPPRSGPITVHCSAGVGRTGTFIVIDAMLDMMQEEQRVDVFGFVSRIRQQRPLLVQTEMQYEFIYKAVLEHHLYGDTELDILSLKSRQLRLCNMHSAHHTLPHKHTVHSMNTHLRIEEEFRKLTEVRIMKENMRTGNLSANLRKNRVLQIIPYDFNRVILSIKRGQEFTDYINASFIDGYRQRDYFIATQAPLSHTVEDFWRMVWERKSHSIIMLTELQERGQEKCVQYWADEGSVCYGEFSVELTGEVECDSFSLRDLLLTHSAESRLVRHFQFHWPEMGPPLDGRGMIDMISAVQRHQEQIGHTSAIVHCSAGAGRTGVFIAVCILVERLQAEGRLDIFQTTKSLRLQRPHMVQTLVSDESGERTMRRNSGIVRRELE</sequence>
<evidence type="ECO:0000256" key="12">
    <source>
        <dbReference type="ARBA" id="ARBA00023136"/>
    </source>
</evidence>
<dbReference type="InterPro" id="IPR000387">
    <property type="entry name" value="Tyr_Pase_dom"/>
</dbReference>
<evidence type="ECO:0000256" key="2">
    <source>
        <dbReference type="ARBA" id="ARBA00007765"/>
    </source>
</evidence>
<keyword evidence="5" id="KW-0597">Phosphoprotein</keyword>
<evidence type="ECO:0000256" key="16">
    <source>
        <dbReference type="ARBA" id="ARBA00072470"/>
    </source>
</evidence>
<evidence type="ECO:0000256" key="10">
    <source>
        <dbReference type="ARBA" id="ARBA00022912"/>
    </source>
</evidence>
<comment type="subcellular location">
    <subcellularLocation>
        <location evidence="1">Cell membrane</location>
        <topology evidence="1">Single-pass type I membrane protein</topology>
    </subcellularLocation>
</comment>
<comment type="similarity">
    <text evidence="2">Belongs to the protein-tyrosine phosphatase family. Receptor class 4 subfamily.</text>
</comment>
<dbReference type="Proteomes" id="UP000694580">
    <property type="component" value="Chromosome 2"/>
</dbReference>
<dbReference type="SMART" id="SM00194">
    <property type="entry name" value="PTPc"/>
    <property type="match status" value="2"/>
</dbReference>
<feature type="domain" description="Tyrosine specific protein phosphatases" evidence="19">
    <location>
        <begin position="592"/>
        <end position="662"/>
    </location>
</feature>
<evidence type="ECO:0000256" key="14">
    <source>
        <dbReference type="ARBA" id="ARBA00051722"/>
    </source>
</evidence>
<dbReference type="FunFam" id="3.90.190.10:FF:000102">
    <property type="entry name" value="Receptor-type tyrosine-protein phosphatase"/>
    <property type="match status" value="1"/>
</dbReference>
<reference evidence="20 21" key="1">
    <citation type="submission" date="2020-06" db="EMBL/GenBank/DDBJ databases">
        <authorList>
            <consortium name="Wellcome Sanger Institute Data Sharing"/>
        </authorList>
    </citation>
    <scope>NUCLEOTIDE SEQUENCE [LARGE SCALE GENOMIC DNA]</scope>
</reference>
<evidence type="ECO:0000256" key="1">
    <source>
        <dbReference type="ARBA" id="ARBA00004251"/>
    </source>
</evidence>
<evidence type="ECO:0000256" key="7">
    <source>
        <dbReference type="ARBA" id="ARBA00022729"/>
    </source>
</evidence>
<keyword evidence="10" id="KW-0904">Protein phosphatase</keyword>
<evidence type="ECO:0000313" key="21">
    <source>
        <dbReference type="Proteomes" id="UP000694580"/>
    </source>
</evidence>
<accession>A0AAY4DJQ9</accession>
<evidence type="ECO:0000256" key="9">
    <source>
        <dbReference type="ARBA" id="ARBA00022801"/>
    </source>
</evidence>
<dbReference type="PROSITE" id="PS00383">
    <property type="entry name" value="TYR_PHOSPHATASE_1"/>
    <property type="match status" value="2"/>
</dbReference>
<keyword evidence="21" id="KW-1185">Reference proteome</keyword>
<dbReference type="SUPFAM" id="SSF52799">
    <property type="entry name" value="(Phosphotyrosine protein) phosphatases II"/>
    <property type="match status" value="2"/>
</dbReference>
<comment type="function">
    <text evidence="15">Tyrosine-protein phosphatase targeted to sites of actin polymerization in response of varied extracellular stimuli. Has tyrosine phosphatase activity towards various tyrosyl phosphorylated substrates.</text>
</comment>
<dbReference type="Gene3D" id="3.90.190.10">
    <property type="entry name" value="Protein tyrosine phosphatase superfamily"/>
    <property type="match status" value="2"/>
</dbReference>
<evidence type="ECO:0000256" key="15">
    <source>
        <dbReference type="ARBA" id="ARBA00058215"/>
    </source>
</evidence>
<dbReference type="PROSITE" id="PS50055">
    <property type="entry name" value="TYR_PHOSPHATASE_PTP"/>
    <property type="match status" value="2"/>
</dbReference>
<evidence type="ECO:0000256" key="3">
    <source>
        <dbReference type="ARBA" id="ARBA00013064"/>
    </source>
</evidence>
<dbReference type="GO" id="GO:0005886">
    <property type="term" value="C:plasma membrane"/>
    <property type="evidence" value="ECO:0007669"/>
    <property type="project" value="UniProtKB-SubCell"/>
</dbReference>
<dbReference type="EC" id="3.1.3.48" evidence="3"/>
<evidence type="ECO:0000256" key="17">
    <source>
        <dbReference type="SAM" id="Phobius"/>
    </source>
</evidence>
<keyword evidence="4" id="KW-1003">Cell membrane</keyword>
<gene>
    <name evidence="20" type="primary">LOC114772169</name>
</gene>
<reference evidence="20" key="3">
    <citation type="submission" date="2025-09" db="UniProtKB">
        <authorList>
            <consortium name="Ensembl"/>
        </authorList>
    </citation>
    <scope>IDENTIFICATION</scope>
</reference>
<dbReference type="PRINTS" id="PR00700">
    <property type="entry name" value="PRTYPHPHTASE"/>
</dbReference>
<feature type="domain" description="Tyrosine-protein phosphatase" evidence="18">
    <location>
        <begin position="421"/>
        <end position="662"/>
    </location>
</feature>
<evidence type="ECO:0000256" key="13">
    <source>
        <dbReference type="ARBA" id="ARBA00023180"/>
    </source>
</evidence>
<organism evidence="20 21">
    <name type="scientific">Denticeps clupeoides</name>
    <name type="common">denticle herring</name>
    <dbReference type="NCBI Taxonomy" id="299321"/>
    <lineage>
        <taxon>Eukaryota</taxon>
        <taxon>Metazoa</taxon>
        <taxon>Chordata</taxon>
        <taxon>Craniata</taxon>
        <taxon>Vertebrata</taxon>
        <taxon>Euteleostomi</taxon>
        <taxon>Actinopterygii</taxon>
        <taxon>Neopterygii</taxon>
        <taxon>Teleostei</taxon>
        <taxon>Clupei</taxon>
        <taxon>Clupeiformes</taxon>
        <taxon>Denticipitoidei</taxon>
        <taxon>Denticipitidae</taxon>
        <taxon>Denticeps</taxon>
    </lineage>
</organism>
<dbReference type="PANTHER" id="PTHR19134">
    <property type="entry name" value="RECEPTOR-TYPE TYROSINE-PROTEIN PHOSPHATASE"/>
    <property type="match status" value="1"/>
</dbReference>
<feature type="transmembrane region" description="Helical" evidence="17">
    <location>
        <begin position="34"/>
        <end position="53"/>
    </location>
</feature>
<evidence type="ECO:0000256" key="11">
    <source>
        <dbReference type="ARBA" id="ARBA00022989"/>
    </source>
</evidence>
<keyword evidence="9" id="KW-0378">Hydrolase</keyword>
<keyword evidence="8" id="KW-0677">Repeat</keyword>
<dbReference type="InterPro" id="IPR029021">
    <property type="entry name" value="Prot-tyrosine_phosphatase-like"/>
</dbReference>
<dbReference type="PROSITE" id="PS50056">
    <property type="entry name" value="TYR_PHOSPHATASE_2"/>
    <property type="match status" value="2"/>
</dbReference>
<evidence type="ECO:0000256" key="4">
    <source>
        <dbReference type="ARBA" id="ARBA00022475"/>
    </source>
</evidence>
<dbReference type="InterPro" id="IPR016130">
    <property type="entry name" value="Tyr_Pase_AS"/>
</dbReference>
<evidence type="ECO:0000313" key="20">
    <source>
        <dbReference type="Ensembl" id="ENSDCDP00010045695.1"/>
    </source>
</evidence>
<proteinExistence type="inferred from homology"/>
<dbReference type="FunFam" id="3.90.190.10:FF:000007">
    <property type="entry name" value="Receptor-type tyrosine-protein phosphatase alpha"/>
    <property type="match status" value="1"/>
</dbReference>
<keyword evidence="11 17" id="KW-1133">Transmembrane helix</keyword>
<name>A0AAY4DJQ9_9TELE</name>
<dbReference type="SMART" id="SM00404">
    <property type="entry name" value="PTPc_motif"/>
    <property type="match status" value="2"/>
</dbReference>
<feature type="domain" description="Tyrosine specific protein phosphatases" evidence="19">
    <location>
        <begin position="296"/>
        <end position="367"/>
    </location>
</feature>
<keyword evidence="13" id="KW-0325">Glycoprotein</keyword>
<dbReference type="PANTHER" id="PTHR19134:SF499">
    <property type="entry name" value="RECEPTOR-TYPE TYROSINE-PROTEIN PHOSPHATASE EPSILON"/>
    <property type="match status" value="1"/>
</dbReference>
<dbReference type="GeneTree" id="ENSGT00940000156570"/>
<dbReference type="InterPro" id="IPR003595">
    <property type="entry name" value="Tyr_Pase_cat"/>
</dbReference>
<dbReference type="GO" id="GO:0004725">
    <property type="term" value="F:protein tyrosine phosphatase activity"/>
    <property type="evidence" value="ECO:0007669"/>
    <property type="project" value="UniProtKB-EC"/>
</dbReference>
<dbReference type="InterPro" id="IPR000242">
    <property type="entry name" value="PTP_cat"/>
</dbReference>
<evidence type="ECO:0000256" key="6">
    <source>
        <dbReference type="ARBA" id="ARBA00022692"/>
    </source>
</evidence>
<evidence type="ECO:0000259" key="19">
    <source>
        <dbReference type="PROSITE" id="PS50056"/>
    </source>
</evidence>
<dbReference type="Ensembl" id="ENSDCDT00010055881.1">
    <property type="protein sequence ID" value="ENSDCDP00010045695.1"/>
    <property type="gene ID" value="ENSDCDG00010028097.1"/>
</dbReference>